<dbReference type="RefSeq" id="WP_209795931.1">
    <property type="nucleotide sequence ID" value="NZ_JAGGJZ010000002.1"/>
</dbReference>
<organism evidence="2 3">
    <name type="scientific">Clostridium moniliforme</name>
    <dbReference type="NCBI Taxonomy" id="39489"/>
    <lineage>
        <taxon>Bacteria</taxon>
        <taxon>Bacillati</taxon>
        <taxon>Bacillota</taxon>
        <taxon>Clostridia</taxon>
        <taxon>Eubacteriales</taxon>
        <taxon>Clostridiaceae</taxon>
        <taxon>Clostridium</taxon>
    </lineage>
</organism>
<evidence type="ECO:0000313" key="2">
    <source>
        <dbReference type="EMBL" id="MBP1889213.1"/>
    </source>
</evidence>
<keyword evidence="3" id="KW-1185">Reference proteome</keyword>
<proteinExistence type="predicted"/>
<dbReference type="EMBL" id="JAGGJZ010000002">
    <property type="protein sequence ID" value="MBP1889213.1"/>
    <property type="molecule type" value="Genomic_DNA"/>
</dbReference>
<gene>
    <name evidence="2" type="ORF">J2Z53_000794</name>
</gene>
<dbReference type="SUPFAM" id="SSF53067">
    <property type="entry name" value="Actin-like ATPase domain"/>
    <property type="match status" value="2"/>
</dbReference>
<dbReference type="PANTHER" id="PTHR12862">
    <property type="entry name" value="BADF TYPE ATPASE DOMAIN-CONTAINING PROTEIN"/>
    <property type="match status" value="1"/>
</dbReference>
<dbReference type="InterPro" id="IPR039758">
    <property type="entry name" value="NAGK-like"/>
</dbReference>
<dbReference type="InterPro" id="IPR002731">
    <property type="entry name" value="ATPase_BadF"/>
</dbReference>
<evidence type="ECO:0000313" key="3">
    <source>
        <dbReference type="Proteomes" id="UP000783390"/>
    </source>
</evidence>
<name>A0ABS4EYY9_9CLOT</name>
<dbReference type="CDD" id="cd24007">
    <property type="entry name" value="ASKHA_NBD_eukNAGK-like"/>
    <property type="match status" value="1"/>
</dbReference>
<dbReference type="Pfam" id="PF01869">
    <property type="entry name" value="BcrAD_BadFG"/>
    <property type="match status" value="1"/>
</dbReference>
<sequence length="304" mass="33357">MYYLGIDGGGTKTQFTLVNEKLEVICSVKKGTSHFKQIGFNGVRNVLKDGLEEIINKGKISKGDICGVGIGLAGYGNIKEHRVNLKNSVEEVFKDFNYILKNDVQIALLGALNGEDGIVIVSGTGSIALSKIGEKYKRCGGWGFSIGDEGSAYWIGKKIIETFSKEADGRKEKTSIYHLIREKLSIVNDYDLIKYINEEIKGDRLKIAEFSKTCYEGASLGDENAIKIFNDAAFELSQMGNYLLNDFENNSVKVSYIGGVFNSGNYILEPLKNNLNKKGRISSPKYTADIGGAILAIKASKNML</sequence>
<dbReference type="Gene3D" id="3.30.420.40">
    <property type="match status" value="2"/>
</dbReference>
<dbReference type="InterPro" id="IPR043129">
    <property type="entry name" value="ATPase_NBD"/>
</dbReference>
<dbReference type="PANTHER" id="PTHR12862:SF0">
    <property type="entry name" value="N-ACETYL-D-GLUCOSAMINE KINASE"/>
    <property type="match status" value="1"/>
</dbReference>
<accession>A0ABS4EYY9</accession>
<feature type="domain" description="ATPase BadF/BadG/BcrA/BcrD type" evidence="1">
    <location>
        <begin position="4"/>
        <end position="296"/>
    </location>
</feature>
<reference evidence="2 3" key="1">
    <citation type="submission" date="2021-03" db="EMBL/GenBank/DDBJ databases">
        <title>Genomic Encyclopedia of Type Strains, Phase IV (KMG-IV): sequencing the most valuable type-strain genomes for metagenomic binning, comparative biology and taxonomic classification.</title>
        <authorList>
            <person name="Goeker M."/>
        </authorList>
    </citation>
    <scope>NUCLEOTIDE SEQUENCE [LARGE SCALE GENOMIC DNA]</scope>
    <source>
        <strain evidence="2 3">DSM 3984</strain>
    </source>
</reference>
<evidence type="ECO:0000259" key="1">
    <source>
        <dbReference type="Pfam" id="PF01869"/>
    </source>
</evidence>
<comment type="caution">
    <text evidence="2">The sequence shown here is derived from an EMBL/GenBank/DDBJ whole genome shotgun (WGS) entry which is preliminary data.</text>
</comment>
<protein>
    <submittedName>
        <fullName evidence="2">N-acetylglucosamine kinase-like BadF-type ATPase</fullName>
    </submittedName>
</protein>
<dbReference type="Proteomes" id="UP000783390">
    <property type="component" value="Unassembled WGS sequence"/>
</dbReference>